<keyword evidence="8" id="KW-0028">Amino-acid biosynthesis</keyword>
<keyword evidence="6 8" id="KW-0315">Glutamine amidotransferase</keyword>
<comment type="catalytic activity">
    <reaction evidence="7">
        <text>L-aspartate + L-glutamine + ATP + H2O = L-asparagine + L-glutamate + AMP + diphosphate + H(+)</text>
        <dbReference type="Rhea" id="RHEA:12228"/>
        <dbReference type="ChEBI" id="CHEBI:15377"/>
        <dbReference type="ChEBI" id="CHEBI:15378"/>
        <dbReference type="ChEBI" id="CHEBI:29985"/>
        <dbReference type="ChEBI" id="CHEBI:29991"/>
        <dbReference type="ChEBI" id="CHEBI:30616"/>
        <dbReference type="ChEBI" id="CHEBI:33019"/>
        <dbReference type="ChEBI" id="CHEBI:58048"/>
        <dbReference type="ChEBI" id="CHEBI:58359"/>
        <dbReference type="ChEBI" id="CHEBI:456215"/>
        <dbReference type="EC" id="6.3.5.4"/>
    </reaction>
</comment>
<dbReference type="SUPFAM" id="SSF56235">
    <property type="entry name" value="N-terminal nucleophile aminohydrolases (Ntn hydrolases)"/>
    <property type="match status" value="1"/>
</dbReference>
<protein>
    <recommendedName>
        <fullName evidence="3">asparagine synthase (glutamine-hydrolyzing)</fullName>
        <ecNumber evidence="3">6.3.5.4</ecNumber>
    </recommendedName>
</protein>
<evidence type="ECO:0000256" key="1">
    <source>
        <dbReference type="ARBA" id="ARBA00005187"/>
    </source>
</evidence>
<dbReference type="CDD" id="cd01991">
    <property type="entry name" value="Asn_synthase_B_C"/>
    <property type="match status" value="1"/>
</dbReference>
<evidence type="ECO:0000256" key="4">
    <source>
        <dbReference type="ARBA" id="ARBA00022741"/>
    </source>
</evidence>
<keyword evidence="8" id="KW-0061">Asparagine biosynthesis</keyword>
<gene>
    <name evidence="12" type="primary">asnB</name>
    <name evidence="12" type="ORF">HZA61_13460</name>
</gene>
<accession>A0A933WBM7</accession>
<feature type="binding site" evidence="9">
    <location>
        <position position="100"/>
    </location>
    <ligand>
        <name>L-glutamine</name>
        <dbReference type="ChEBI" id="CHEBI:58359"/>
    </ligand>
</feature>
<keyword evidence="12" id="KW-0436">Ligase</keyword>
<dbReference type="NCBIfam" id="TIGR01536">
    <property type="entry name" value="asn_synth_AEB"/>
    <property type="match status" value="1"/>
</dbReference>
<proteinExistence type="inferred from homology"/>
<evidence type="ECO:0000256" key="6">
    <source>
        <dbReference type="ARBA" id="ARBA00022962"/>
    </source>
</evidence>
<dbReference type="PANTHER" id="PTHR43284">
    <property type="entry name" value="ASPARAGINE SYNTHETASE (GLUTAMINE-HYDROLYZING)"/>
    <property type="match status" value="1"/>
</dbReference>
<dbReference type="Pfam" id="PF13537">
    <property type="entry name" value="GATase_7"/>
    <property type="match status" value="1"/>
</dbReference>
<dbReference type="GO" id="GO:0004066">
    <property type="term" value="F:asparagine synthase (glutamine-hydrolyzing) activity"/>
    <property type="evidence" value="ECO:0007669"/>
    <property type="project" value="UniProtKB-EC"/>
</dbReference>
<comment type="similarity">
    <text evidence="2">Belongs to the asparagine synthetase family.</text>
</comment>
<evidence type="ECO:0000313" key="13">
    <source>
        <dbReference type="Proteomes" id="UP000696931"/>
    </source>
</evidence>
<name>A0A933WBM7_UNCEI</name>
<organism evidence="12 13">
    <name type="scientific">Eiseniibacteriota bacterium</name>
    <dbReference type="NCBI Taxonomy" id="2212470"/>
    <lineage>
        <taxon>Bacteria</taxon>
        <taxon>Candidatus Eiseniibacteriota</taxon>
    </lineage>
</organism>
<dbReference type="InterPro" id="IPR033738">
    <property type="entry name" value="AsnB_N"/>
</dbReference>
<dbReference type="SUPFAM" id="SSF52402">
    <property type="entry name" value="Adenine nucleotide alpha hydrolases-like"/>
    <property type="match status" value="1"/>
</dbReference>
<evidence type="ECO:0000256" key="10">
    <source>
        <dbReference type="PIRSR" id="PIRSR001589-3"/>
    </source>
</evidence>
<dbReference type="PROSITE" id="PS51278">
    <property type="entry name" value="GATASE_TYPE_2"/>
    <property type="match status" value="1"/>
</dbReference>
<evidence type="ECO:0000256" key="2">
    <source>
        <dbReference type="ARBA" id="ARBA00005752"/>
    </source>
</evidence>
<dbReference type="PIRSF" id="PIRSF001589">
    <property type="entry name" value="Asn_synthetase_glu-h"/>
    <property type="match status" value="1"/>
</dbReference>
<evidence type="ECO:0000256" key="9">
    <source>
        <dbReference type="PIRSR" id="PIRSR001589-2"/>
    </source>
</evidence>
<dbReference type="GO" id="GO:0005829">
    <property type="term" value="C:cytosol"/>
    <property type="evidence" value="ECO:0007669"/>
    <property type="project" value="TreeGrafter"/>
</dbReference>
<feature type="site" description="Important for beta-aspartyl-AMP intermediate formation" evidence="10">
    <location>
        <position position="364"/>
    </location>
</feature>
<evidence type="ECO:0000256" key="3">
    <source>
        <dbReference type="ARBA" id="ARBA00012737"/>
    </source>
</evidence>
<comment type="pathway">
    <text evidence="1">Amino-acid biosynthesis; L-asparagine biosynthesis; L-asparagine from L-aspartate (L-Gln route): step 1/1.</text>
</comment>
<evidence type="ECO:0000259" key="11">
    <source>
        <dbReference type="PROSITE" id="PS51278"/>
    </source>
</evidence>
<comment type="caution">
    <text evidence="12">The sequence shown here is derived from an EMBL/GenBank/DDBJ whole genome shotgun (WGS) entry which is preliminary data.</text>
</comment>
<dbReference type="EMBL" id="JACRIW010000095">
    <property type="protein sequence ID" value="MBI5170489.1"/>
    <property type="molecule type" value="Genomic_DNA"/>
</dbReference>
<sequence>MCGIVGWYARGNRTVDEGTMRAMCATIVHRGPDDEGTFADGDFGFGMRRLAIVDLSPLGHQPMTSDCGRYVITFNGEVFNHPALRAELEAAGHTFRGHSDTESILRGWVTWGPAIWAKLEGMFAVAIWDKAERTVHLARDPLGIKPFFYTLQGGGIAWGSELKTLAAIPGLSFTPRAKSMDEYFAFGHVLAPHTIYDEVLKLPPGCSLTVSATGEPRLERFWEFRYRTAPERSERDWIEHFRERFLAVTKRHLQADVPLGAFLSGGVDSSAVVAAMSRVMREPVRTFTIGFDVNEFDESPWARRVAEHLGCVHTERKVELDDAAVILPQLARCYDEPFADPSAIPTWYVSRLAREQVIVAMSGDGGDELFAGYERHYNERLVQENGPLFRWAAALSKLPPMPLPKWNYFRQRLAKVSADAALPSTFQRFFSKYQLAPRDVRAKLYRPEFTAQLDAGDELARLEAAYFARPVSRDPVENLLYADTLVRLPDDMLTKVDRASMAHSLEVRVPFLAHTFVDFAASVPVSLKLRGATGKYILRKAVEPWLPPGILDRPKQGFAVPLARWVRGDFGRYAEELWRDSGAEDAGALKPEAVTALFAEHRSGRADRSQMLFALAMFALWWKDRPRA</sequence>
<dbReference type="Proteomes" id="UP000696931">
    <property type="component" value="Unassembled WGS sequence"/>
</dbReference>
<dbReference type="CDD" id="cd00712">
    <property type="entry name" value="AsnB"/>
    <property type="match status" value="1"/>
</dbReference>
<feature type="domain" description="Glutamine amidotransferase type-2" evidence="11">
    <location>
        <begin position="2"/>
        <end position="213"/>
    </location>
</feature>
<dbReference type="AlphaFoldDB" id="A0A933WBM7"/>
<feature type="binding site" evidence="9">
    <location>
        <position position="289"/>
    </location>
    <ligand>
        <name>ATP</name>
        <dbReference type="ChEBI" id="CHEBI:30616"/>
    </ligand>
</feature>
<feature type="binding site" evidence="9">
    <location>
        <begin position="362"/>
        <end position="363"/>
    </location>
    <ligand>
        <name>ATP</name>
        <dbReference type="ChEBI" id="CHEBI:30616"/>
    </ligand>
</feature>
<keyword evidence="4 9" id="KW-0547">Nucleotide-binding</keyword>
<dbReference type="GO" id="GO:0006529">
    <property type="term" value="P:asparagine biosynthetic process"/>
    <property type="evidence" value="ECO:0007669"/>
    <property type="project" value="UniProtKB-KW"/>
</dbReference>
<dbReference type="GO" id="GO:0005524">
    <property type="term" value="F:ATP binding"/>
    <property type="evidence" value="ECO:0007669"/>
    <property type="project" value="UniProtKB-KW"/>
</dbReference>
<dbReference type="InterPro" id="IPR017932">
    <property type="entry name" value="GATase_2_dom"/>
</dbReference>
<dbReference type="Gene3D" id="3.60.20.10">
    <property type="entry name" value="Glutamine Phosphoribosylpyrophosphate, subunit 1, domain 1"/>
    <property type="match status" value="1"/>
</dbReference>
<dbReference type="InterPro" id="IPR014729">
    <property type="entry name" value="Rossmann-like_a/b/a_fold"/>
</dbReference>
<evidence type="ECO:0000256" key="7">
    <source>
        <dbReference type="ARBA" id="ARBA00048741"/>
    </source>
</evidence>
<dbReference type="InterPro" id="IPR029055">
    <property type="entry name" value="Ntn_hydrolases_N"/>
</dbReference>
<dbReference type="EC" id="6.3.5.4" evidence="3"/>
<dbReference type="PANTHER" id="PTHR43284:SF1">
    <property type="entry name" value="ASPARAGINE SYNTHETASE"/>
    <property type="match status" value="1"/>
</dbReference>
<evidence type="ECO:0000256" key="8">
    <source>
        <dbReference type="PIRSR" id="PIRSR001589-1"/>
    </source>
</evidence>
<evidence type="ECO:0000256" key="5">
    <source>
        <dbReference type="ARBA" id="ARBA00022840"/>
    </source>
</evidence>
<evidence type="ECO:0000313" key="12">
    <source>
        <dbReference type="EMBL" id="MBI5170489.1"/>
    </source>
</evidence>
<dbReference type="Gene3D" id="3.40.50.620">
    <property type="entry name" value="HUPs"/>
    <property type="match status" value="1"/>
</dbReference>
<reference evidence="12" key="1">
    <citation type="submission" date="2020-07" db="EMBL/GenBank/DDBJ databases">
        <title>Huge and variable diversity of episymbiotic CPR bacteria and DPANN archaea in groundwater ecosystems.</title>
        <authorList>
            <person name="He C.Y."/>
            <person name="Keren R."/>
            <person name="Whittaker M."/>
            <person name="Farag I.F."/>
            <person name="Doudna J."/>
            <person name="Cate J.H.D."/>
            <person name="Banfield J.F."/>
        </authorList>
    </citation>
    <scope>NUCLEOTIDE SEQUENCE</scope>
    <source>
        <strain evidence="12">NC_groundwater_1813_Pr3_B-0.1um_71_17</strain>
    </source>
</reference>
<dbReference type="Pfam" id="PF00733">
    <property type="entry name" value="Asn_synthase"/>
    <property type="match status" value="1"/>
</dbReference>
<keyword evidence="5 9" id="KW-0067">ATP-binding</keyword>
<dbReference type="InterPro" id="IPR001962">
    <property type="entry name" value="Asn_synthase"/>
</dbReference>
<dbReference type="InterPro" id="IPR051786">
    <property type="entry name" value="ASN_synthetase/amidase"/>
</dbReference>
<dbReference type="InterPro" id="IPR006426">
    <property type="entry name" value="Asn_synth_AEB"/>
</dbReference>
<feature type="active site" description="For GATase activity" evidence="8">
    <location>
        <position position="2"/>
    </location>
</feature>